<proteinExistence type="predicted"/>
<organism evidence="1 2">
    <name type="scientific">Caerostris darwini</name>
    <dbReference type="NCBI Taxonomy" id="1538125"/>
    <lineage>
        <taxon>Eukaryota</taxon>
        <taxon>Metazoa</taxon>
        <taxon>Ecdysozoa</taxon>
        <taxon>Arthropoda</taxon>
        <taxon>Chelicerata</taxon>
        <taxon>Arachnida</taxon>
        <taxon>Araneae</taxon>
        <taxon>Araneomorphae</taxon>
        <taxon>Entelegynae</taxon>
        <taxon>Araneoidea</taxon>
        <taxon>Araneidae</taxon>
        <taxon>Caerostris</taxon>
    </lineage>
</organism>
<evidence type="ECO:0008006" key="3">
    <source>
        <dbReference type="Google" id="ProtNLM"/>
    </source>
</evidence>
<comment type="caution">
    <text evidence="1">The sequence shown here is derived from an EMBL/GenBank/DDBJ whole genome shotgun (WGS) entry which is preliminary data.</text>
</comment>
<evidence type="ECO:0000313" key="2">
    <source>
        <dbReference type="Proteomes" id="UP001054837"/>
    </source>
</evidence>
<sequence length="106" mass="12092">MCAELPSLHPDTDIIPTKHLILTFSSTTLPSSFKADYLHCRVRPYIPNPLRCFHCQRFGHSQTACRGVQTYSNCFSTGHNHINCQSPPKCVNYHQSHQLFSVQLSF</sequence>
<evidence type="ECO:0000313" key="1">
    <source>
        <dbReference type="EMBL" id="GIY25262.1"/>
    </source>
</evidence>
<gene>
    <name evidence="1" type="primary">AVEN_133165_1</name>
    <name evidence="1" type="ORF">CDAR_616071</name>
</gene>
<protein>
    <recommendedName>
        <fullName evidence="3">CCHC-type domain-containing protein</fullName>
    </recommendedName>
</protein>
<reference evidence="1 2" key="1">
    <citation type="submission" date="2021-06" db="EMBL/GenBank/DDBJ databases">
        <title>Caerostris darwini draft genome.</title>
        <authorList>
            <person name="Kono N."/>
            <person name="Arakawa K."/>
        </authorList>
    </citation>
    <scope>NUCLEOTIDE SEQUENCE [LARGE SCALE GENOMIC DNA]</scope>
</reference>
<dbReference type="Proteomes" id="UP001054837">
    <property type="component" value="Unassembled WGS sequence"/>
</dbReference>
<keyword evidence="2" id="KW-1185">Reference proteome</keyword>
<dbReference type="AlphaFoldDB" id="A0AAV4RXP3"/>
<accession>A0AAV4RXP3</accession>
<name>A0AAV4RXP3_9ARAC</name>
<dbReference type="EMBL" id="BPLQ01006783">
    <property type="protein sequence ID" value="GIY25262.1"/>
    <property type="molecule type" value="Genomic_DNA"/>
</dbReference>